<dbReference type="Gene3D" id="3.40.50.150">
    <property type="entry name" value="Vaccinia Virus protein VP39"/>
    <property type="match status" value="1"/>
</dbReference>
<keyword evidence="2" id="KW-0489">Methyltransferase</keyword>
<dbReference type="Proteomes" id="UP000244722">
    <property type="component" value="Unassembled WGS sequence"/>
</dbReference>
<evidence type="ECO:0000313" key="3">
    <source>
        <dbReference type="Proteomes" id="UP000244722"/>
    </source>
</evidence>
<evidence type="ECO:0000259" key="1">
    <source>
        <dbReference type="Pfam" id="PF08241"/>
    </source>
</evidence>
<dbReference type="STRING" id="42251.A0A2T6ZVP8"/>
<proteinExistence type="predicted"/>
<dbReference type="SUPFAM" id="SSF53335">
    <property type="entry name" value="S-adenosyl-L-methionine-dependent methyltransferases"/>
    <property type="match status" value="1"/>
</dbReference>
<evidence type="ECO:0000313" key="2">
    <source>
        <dbReference type="EMBL" id="PUU79568.1"/>
    </source>
</evidence>
<keyword evidence="3" id="KW-1185">Reference proteome</keyword>
<gene>
    <name evidence="2" type="ORF">B9Z19DRAFT_1081570</name>
</gene>
<dbReference type="GO" id="GO:0008757">
    <property type="term" value="F:S-adenosylmethionine-dependent methyltransferase activity"/>
    <property type="evidence" value="ECO:0007669"/>
    <property type="project" value="InterPro"/>
</dbReference>
<dbReference type="Pfam" id="PF08241">
    <property type="entry name" value="Methyltransf_11"/>
    <property type="match status" value="1"/>
</dbReference>
<dbReference type="EMBL" id="NESQ01000089">
    <property type="protein sequence ID" value="PUU79568.1"/>
    <property type="molecule type" value="Genomic_DNA"/>
</dbReference>
<keyword evidence="2" id="KW-0808">Transferase</keyword>
<reference evidence="2 3" key="1">
    <citation type="submission" date="2017-04" db="EMBL/GenBank/DDBJ databases">
        <title>Draft genome sequence of Tuber borchii Vittad., a whitish edible truffle.</title>
        <authorList>
            <consortium name="DOE Joint Genome Institute"/>
            <person name="Murat C."/>
            <person name="Kuo A."/>
            <person name="Barry K.W."/>
            <person name="Clum A."/>
            <person name="Dockter R.B."/>
            <person name="Fauchery L."/>
            <person name="Iotti M."/>
            <person name="Kohler A."/>
            <person name="Labutti K."/>
            <person name="Lindquist E.A."/>
            <person name="Lipzen A."/>
            <person name="Ohm R.A."/>
            <person name="Wang M."/>
            <person name="Grigoriev I.V."/>
            <person name="Zambonelli A."/>
            <person name="Martin F.M."/>
        </authorList>
    </citation>
    <scope>NUCLEOTIDE SEQUENCE [LARGE SCALE GENOMIC DNA]</scope>
    <source>
        <strain evidence="2 3">Tbo3840</strain>
    </source>
</reference>
<comment type="caution">
    <text evidence="2">The sequence shown here is derived from an EMBL/GenBank/DDBJ whole genome shotgun (WGS) entry which is preliminary data.</text>
</comment>
<protein>
    <submittedName>
        <fullName evidence="2">S-adenosyl-L-methionine-dependent methyltransferase</fullName>
    </submittedName>
</protein>
<dbReference type="CDD" id="cd02440">
    <property type="entry name" value="AdoMet_MTases"/>
    <property type="match status" value="1"/>
</dbReference>
<dbReference type="GO" id="GO:0032259">
    <property type="term" value="P:methylation"/>
    <property type="evidence" value="ECO:0007669"/>
    <property type="project" value="UniProtKB-KW"/>
</dbReference>
<dbReference type="PANTHER" id="PTHR45036">
    <property type="entry name" value="METHYLTRANSFERASE LIKE 7B"/>
    <property type="match status" value="1"/>
</dbReference>
<feature type="domain" description="Methyltransferase type 11" evidence="1">
    <location>
        <begin position="73"/>
        <end position="178"/>
    </location>
</feature>
<accession>A0A2T6ZVP8</accession>
<dbReference type="InterPro" id="IPR029063">
    <property type="entry name" value="SAM-dependent_MTases_sf"/>
</dbReference>
<dbReference type="OrthoDB" id="540004at2759"/>
<dbReference type="InterPro" id="IPR013216">
    <property type="entry name" value="Methyltransf_11"/>
</dbReference>
<dbReference type="InterPro" id="IPR052356">
    <property type="entry name" value="Thiol_S-MT"/>
</dbReference>
<dbReference type="AlphaFoldDB" id="A0A2T6ZVP8"/>
<name>A0A2T6ZVP8_TUBBO</name>
<dbReference type="PANTHER" id="PTHR45036:SF1">
    <property type="entry name" value="METHYLTRANSFERASE LIKE 7A"/>
    <property type="match status" value="1"/>
</dbReference>
<sequence length="250" mass="28160">MLARIINYLTPAFLLLLSAFFGAKALLLRLFFTTTTFRDVWFALFWQYSGPRFFAKDHASVSRLVSQCRGKVLDIGPGSGEMIKHLPRPPLITHVYGLEPNIRMHAQLQKVIDAEGLTDIYTILPFGAEDADALRGAGLEAGSVDTVLTVRVLCSLGEKRLEGALAGLFECLKPGGQWLVFEHVRNGRCVVSGALQEFYQIFWPWMFAGCNLNRRTREMLSRTGKWDVNDLVDLREEEHWEIAPMLGGGW</sequence>
<organism evidence="2 3">
    <name type="scientific">Tuber borchii</name>
    <name type="common">White truffle</name>
    <dbReference type="NCBI Taxonomy" id="42251"/>
    <lineage>
        <taxon>Eukaryota</taxon>
        <taxon>Fungi</taxon>
        <taxon>Dikarya</taxon>
        <taxon>Ascomycota</taxon>
        <taxon>Pezizomycotina</taxon>
        <taxon>Pezizomycetes</taxon>
        <taxon>Pezizales</taxon>
        <taxon>Tuberaceae</taxon>
        <taxon>Tuber</taxon>
    </lineage>
</organism>